<dbReference type="GO" id="GO:0005840">
    <property type="term" value="C:ribosome"/>
    <property type="evidence" value="ECO:0007669"/>
    <property type="project" value="UniProtKB-KW"/>
</dbReference>
<evidence type="ECO:0000256" key="2">
    <source>
        <dbReference type="ARBA" id="ARBA00022980"/>
    </source>
</evidence>
<dbReference type="OrthoDB" id="5555409at2759"/>
<dbReference type="GO" id="GO:1990904">
    <property type="term" value="C:ribonucleoprotein complex"/>
    <property type="evidence" value="ECO:0007669"/>
    <property type="project" value="UniProtKB-KW"/>
</dbReference>
<dbReference type="Proteomes" id="UP000186136">
    <property type="component" value="Unassembled WGS sequence"/>
</dbReference>
<dbReference type="GO" id="GO:0003735">
    <property type="term" value="F:structural constituent of ribosome"/>
    <property type="evidence" value="ECO:0007669"/>
    <property type="project" value="InterPro"/>
</dbReference>
<dbReference type="InterPro" id="IPR009027">
    <property type="entry name" value="Ribosomal_bL9/RNase_H1_N"/>
</dbReference>
<proteinExistence type="inferred from homology"/>
<evidence type="ECO:0000259" key="4">
    <source>
        <dbReference type="Pfam" id="PF01281"/>
    </source>
</evidence>
<organism evidence="5 6">
    <name type="scientific">Pichia membranifaciens</name>
    <dbReference type="NCBI Taxonomy" id="4926"/>
    <lineage>
        <taxon>Eukaryota</taxon>
        <taxon>Fungi</taxon>
        <taxon>Dikarya</taxon>
        <taxon>Ascomycota</taxon>
        <taxon>Saccharomycotina</taxon>
        <taxon>Pichiomycetes</taxon>
        <taxon>Pichiales</taxon>
        <taxon>Pichiaceae</taxon>
        <taxon>Pichia</taxon>
    </lineage>
</organism>
<dbReference type="Pfam" id="PF01281">
    <property type="entry name" value="Ribosomal_L9_N"/>
    <property type="match status" value="1"/>
</dbReference>
<gene>
    <name evidence="5" type="ORF">PMKS-003004</name>
</gene>
<accession>A0A1Q2YJF3</accession>
<dbReference type="PANTHER" id="PTHR21368">
    <property type="entry name" value="50S RIBOSOMAL PROTEIN L9"/>
    <property type="match status" value="1"/>
</dbReference>
<evidence type="ECO:0000256" key="1">
    <source>
        <dbReference type="ARBA" id="ARBA00010605"/>
    </source>
</evidence>
<dbReference type="SUPFAM" id="SSF55658">
    <property type="entry name" value="L9 N-domain-like"/>
    <property type="match status" value="1"/>
</dbReference>
<comment type="similarity">
    <text evidence="1">Belongs to the bacterial ribosomal protein bL9 family.</text>
</comment>
<keyword evidence="6" id="KW-1185">Reference proteome</keyword>
<evidence type="ECO:0000313" key="6">
    <source>
        <dbReference type="Proteomes" id="UP000186136"/>
    </source>
</evidence>
<dbReference type="AlphaFoldDB" id="A0A1Q2YJF3"/>
<reference evidence="5 6" key="1">
    <citation type="submission" date="2016-08" db="EMBL/GenBank/DDBJ databases">
        <title>Whole genome shotgun sequence of Pichia membranifaciens KS47-1.</title>
        <authorList>
            <person name="Konishi M."/>
            <person name="Ishida M."/>
            <person name="Arakawa T."/>
            <person name="Kato Y."/>
            <person name="Horiuchi J."/>
        </authorList>
    </citation>
    <scope>NUCLEOTIDE SEQUENCE [LARGE SCALE GENOMIC DNA]</scope>
    <source>
        <strain evidence="5 6">KS47-1</strain>
    </source>
</reference>
<keyword evidence="3" id="KW-0687">Ribonucleoprotein</keyword>
<evidence type="ECO:0000256" key="3">
    <source>
        <dbReference type="ARBA" id="ARBA00023274"/>
    </source>
</evidence>
<comment type="caution">
    <text evidence="5">The sequence shown here is derived from an EMBL/GenBank/DDBJ whole genome shotgun (WGS) entry which is preliminary data.</text>
</comment>
<name>A0A1Q2YJF3_9ASCO</name>
<protein>
    <recommendedName>
        <fullName evidence="4">Ribosomal protein L9 domain-containing protein</fullName>
    </recommendedName>
</protein>
<dbReference type="Gene3D" id="3.40.5.10">
    <property type="entry name" value="Ribosomal protein L9, N-terminal domain"/>
    <property type="match status" value="1"/>
</dbReference>
<dbReference type="EMBL" id="BDGI01000125">
    <property type="protein sequence ID" value="GAV29503.1"/>
    <property type="molecule type" value="Genomic_DNA"/>
</dbReference>
<dbReference type="GO" id="GO:0006412">
    <property type="term" value="P:translation"/>
    <property type="evidence" value="ECO:0007669"/>
    <property type="project" value="InterPro"/>
</dbReference>
<dbReference type="InterPro" id="IPR020070">
    <property type="entry name" value="Ribosomal_bL9_N"/>
</dbReference>
<evidence type="ECO:0000313" key="5">
    <source>
        <dbReference type="EMBL" id="GAV29503.1"/>
    </source>
</evidence>
<feature type="domain" description="Ribosomal protein L9" evidence="4">
    <location>
        <begin position="34"/>
        <end position="71"/>
    </location>
</feature>
<keyword evidence="2" id="KW-0689">Ribosomal protein</keyword>
<dbReference type="InterPro" id="IPR036935">
    <property type="entry name" value="Ribosomal_bL9_N_sf"/>
</dbReference>
<dbReference type="InterPro" id="IPR000244">
    <property type="entry name" value="Ribosomal_bL9"/>
</dbReference>
<sequence length="229" mass="25221">MFSRSSSYVFTASKAELKKTGVRYTAQSKKNRINVQLLKDFPGVGIKGQVVAVKPSAMSNKLHPFNGAAAAAAALAALKNAQKESKKTKKVKLNPILKSELEKSKKADDLLSLDDLLAIDLNALSKDNLDLVFSKLPKKLIMVKRSKDKVLSSPLQKSFVTQQIELSLAKYIREAEIAVKFFNNQNTAITLKSESGEPLEAIDKLGTYYAEVTHEDREQPITIVVNSNN</sequence>